<evidence type="ECO:0000313" key="2">
    <source>
        <dbReference type="EMBL" id="CAG8622725.1"/>
    </source>
</evidence>
<dbReference type="EMBL" id="CAJVPL010002932">
    <property type="protein sequence ID" value="CAG8622725.1"/>
    <property type="molecule type" value="Genomic_DNA"/>
</dbReference>
<sequence length="390" mass="45005">MSNINDTDSSEAIIKGKSSHQFTIDFSKVTGPVFSPPFATSYDMFWQLKFTPCSPGHTDHCALFLFAIPNSEEKRIPSKWPRRSNLNATLFLRDAEDDSEYESYDVRTDRFASRWRGQGSRRMCKRELVIGEEIIFGVTFTESELVQSRHDNELPADSFPQDLIDAWNGQLGAAETADVEFIVNGYKLYANSGILAKRSDYFCNLFQGHWAEESHEDPLKILCSTSKGKQKEDAESIMFQDEDPVSTILQQQSLKKCKYTVKVPDFHHETMLALLRFLYTNQVTFDDYSDDSQTTSYDIFSVADKYCVTELRDRAKMELCENLSVHNVAEFLFGGVARWPDLKECLMEYLKDNWLKVKETEEWKNLVNNPMRFDNFEELMNGDTTYLSTV</sequence>
<evidence type="ECO:0000313" key="3">
    <source>
        <dbReference type="Proteomes" id="UP000789831"/>
    </source>
</evidence>
<dbReference type="SUPFAM" id="SSF54695">
    <property type="entry name" value="POZ domain"/>
    <property type="match status" value="1"/>
</dbReference>
<protein>
    <submittedName>
        <fullName evidence="2">10336_t:CDS:1</fullName>
    </submittedName>
</protein>
<dbReference type="OrthoDB" id="288590at2759"/>
<proteinExistence type="predicted"/>
<keyword evidence="3" id="KW-1185">Reference proteome</keyword>
<dbReference type="InterPro" id="IPR000210">
    <property type="entry name" value="BTB/POZ_dom"/>
</dbReference>
<dbReference type="Proteomes" id="UP000789831">
    <property type="component" value="Unassembled WGS sequence"/>
</dbReference>
<dbReference type="AlphaFoldDB" id="A0A9N9D4D8"/>
<dbReference type="SUPFAM" id="SSF49599">
    <property type="entry name" value="TRAF domain-like"/>
    <property type="match status" value="1"/>
</dbReference>
<dbReference type="SMART" id="SM00225">
    <property type="entry name" value="BTB"/>
    <property type="match status" value="1"/>
</dbReference>
<dbReference type="Gene3D" id="3.30.710.10">
    <property type="entry name" value="Potassium Channel Kv1.1, Chain A"/>
    <property type="match status" value="1"/>
</dbReference>
<dbReference type="Gene3D" id="2.60.210.10">
    <property type="entry name" value="Apoptosis, Tumor Necrosis Factor Receptor Associated Protein 2, Chain A"/>
    <property type="match status" value="1"/>
</dbReference>
<dbReference type="InterPro" id="IPR011333">
    <property type="entry name" value="SKP1/BTB/POZ_sf"/>
</dbReference>
<feature type="domain" description="BTB" evidence="1">
    <location>
        <begin position="177"/>
        <end position="287"/>
    </location>
</feature>
<reference evidence="2" key="1">
    <citation type="submission" date="2021-06" db="EMBL/GenBank/DDBJ databases">
        <authorList>
            <person name="Kallberg Y."/>
            <person name="Tangrot J."/>
            <person name="Rosling A."/>
        </authorList>
    </citation>
    <scope>NUCLEOTIDE SEQUENCE</scope>
    <source>
        <strain evidence="2">MT106</strain>
    </source>
</reference>
<name>A0A9N9D4D8_9GLOM</name>
<evidence type="ECO:0000259" key="1">
    <source>
        <dbReference type="PROSITE" id="PS50097"/>
    </source>
</evidence>
<dbReference type="PROSITE" id="PS50097">
    <property type="entry name" value="BTB"/>
    <property type="match status" value="1"/>
</dbReference>
<gene>
    <name evidence="2" type="ORF">AGERDE_LOCUS10141</name>
</gene>
<accession>A0A9N9D4D8</accession>
<dbReference type="PANTHER" id="PTHR24413">
    <property type="entry name" value="SPECKLE-TYPE POZ PROTEIN"/>
    <property type="match status" value="1"/>
</dbReference>
<organism evidence="2 3">
    <name type="scientific">Ambispora gerdemannii</name>
    <dbReference type="NCBI Taxonomy" id="144530"/>
    <lineage>
        <taxon>Eukaryota</taxon>
        <taxon>Fungi</taxon>
        <taxon>Fungi incertae sedis</taxon>
        <taxon>Mucoromycota</taxon>
        <taxon>Glomeromycotina</taxon>
        <taxon>Glomeromycetes</taxon>
        <taxon>Archaeosporales</taxon>
        <taxon>Ambisporaceae</taxon>
        <taxon>Ambispora</taxon>
    </lineage>
</organism>
<dbReference type="InterPro" id="IPR008974">
    <property type="entry name" value="TRAF-like"/>
</dbReference>
<comment type="caution">
    <text evidence="2">The sequence shown here is derived from an EMBL/GenBank/DDBJ whole genome shotgun (WGS) entry which is preliminary data.</text>
</comment>
<dbReference type="CDD" id="cd18186">
    <property type="entry name" value="BTB_POZ_ZBTB_KLHL-like"/>
    <property type="match status" value="1"/>
</dbReference>
<dbReference type="Pfam" id="PF00651">
    <property type="entry name" value="BTB"/>
    <property type="match status" value="2"/>
</dbReference>